<dbReference type="EMBL" id="MH172264">
    <property type="protein sequence ID" value="AWN07180.1"/>
    <property type="molecule type" value="Genomic_DNA"/>
</dbReference>
<name>A0A2U8UST0_9CAUD</name>
<evidence type="ECO:0000313" key="2">
    <source>
        <dbReference type="Proteomes" id="UP000247151"/>
    </source>
</evidence>
<keyword evidence="2" id="KW-1185">Reference proteome</keyword>
<organism evidence="1 2">
    <name type="scientific">Klebsiella phage KP32_isolate 196</name>
    <dbReference type="NCBI Taxonomy" id="2790307"/>
    <lineage>
        <taxon>Viruses</taxon>
        <taxon>Duplodnaviria</taxon>
        <taxon>Heunggongvirae</taxon>
        <taxon>Uroviricota</taxon>
        <taxon>Caudoviricetes</taxon>
        <taxon>Autographivirales</taxon>
        <taxon>Autotranscriptaviridae</taxon>
        <taxon>Studiervirinae</taxon>
        <taxon>Przondovirus</taxon>
        <taxon>Przondovirus KP32i196</taxon>
    </lineage>
</organism>
<reference evidence="1 2" key="1">
    <citation type="submission" date="2018-04" db="EMBL/GenBank/DDBJ databases">
        <title>Klebsiella phage genome.</title>
        <authorList>
            <person name="Kozlova Y.N."/>
            <person name="Morozova V.V."/>
            <person name="Tikunov A.Y."/>
            <person name="Klopotova M.R."/>
            <person name="Fofanov M.V."/>
            <person name="Tikunova N.V."/>
        </authorList>
    </citation>
    <scope>NUCLEOTIDE SEQUENCE [LARGE SCALE GENOMIC DNA]</scope>
    <source>
        <strain evidence="1">196</strain>
    </source>
</reference>
<protein>
    <submittedName>
        <fullName evidence="1">Uncharacterized protein</fullName>
    </submittedName>
</protein>
<dbReference type="GeneID" id="77057556"/>
<evidence type="ECO:0000313" key="1">
    <source>
        <dbReference type="EMBL" id="AWN07180.1"/>
    </source>
</evidence>
<sequence>MRRCTTTYRTTPGLSGMKNQKTKRKTVMIKYGLTQQDLQEYRSAFKTACECTAGVPEAKADWFGYYMAQLAQTYRTRKVMYADPVRN</sequence>
<dbReference type="KEGG" id="vg:77057556"/>
<dbReference type="RefSeq" id="YP_009801439.1">
    <property type="nucleotide sequence ID" value="NC_047971.1"/>
</dbReference>
<dbReference type="Proteomes" id="UP000247151">
    <property type="component" value="Segment"/>
</dbReference>
<accession>A0A2U8UST0</accession>
<proteinExistence type="predicted"/>